<dbReference type="RefSeq" id="WP_305998745.1">
    <property type="nucleotide sequence ID" value="NZ_JASNFN010000004.1"/>
</dbReference>
<dbReference type="InterPro" id="IPR006179">
    <property type="entry name" value="5_nucleotidase/apyrase"/>
</dbReference>
<feature type="domain" description="Calcineurin-like phosphoesterase" evidence="3">
    <location>
        <begin position="38"/>
        <end position="280"/>
    </location>
</feature>
<dbReference type="PROSITE" id="PS00786">
    <property type="entry name" value="5_NUCLEOTIDASE_2"/>
    <property type="match status" value="1"/>
</dbReference>
<dbReference type="Pfam" id="PF00149">
    <property type="entry name" value="Metallophos"/>
    <property type="match status" value="1"/>
</dbReference>
<keyword evidence="1 2" id="KW-0732">Signal</keyword>
<name>A0ABT9I8Z5_9ACTN</name>
<dbReference type="InterPro" id="IPR036907">
    <property type="entry name" value="5'-Nucleotdase_C_sf"/>
</dbReference>
<comment type="similarity">
    <text evidence="2">Belongs to the 5'-nucleotidase family.</text>
</comment>
<dbReference type="InterPro" id="IPR006146">
    <property type="entry name" value="5'-Nucleotdase_CS"/>
</dbReference>
<dbReference type="InterPro" id="IPR029052">
    <property type="entry name" value="Metallo-depent_PP-like"/>
</dbReference>
<evidence type="ECO:0000259" key="4">
    <source>
        <dbReference type="Pfam" id="PF02872"/>
    </source>
</evidence>
<dbReference type="InterPro" id="IPR008334">
    <property type="entry name" value="5'-Nucleotdase_C"/>
</dbReference>
<organism evidence="5 6">
    <name type="scientific">Blastococcus carthaginiensis</name>
    <dbReference type="NCBI Taxonomy" id="3050034"/>
    <lineage>
        <taxon>Bacteria</taxon>
        <taxon>Bacillati</taxon>
        <taxon>Actinomycetota</taxon>
        <taxon>Actinomycetes</taxon>
        <taxon>Geodermatophilales</taxon>
        <taxon>Geodermatophilaceae</taxon>
        <taxon>Blastococcus</taxon>
    </lineage>
</organism>
<dbReference type="Pfam" id="PF02872">
    <property type="entry name" value="5_nucleotid_C"/>
    <property type="match status" value="1"/>
</dbReference>
<dbReference type="Gene3D" id="3.60.21.10">
    <property type="match status" value="1"/>
</dbReference>
<evidence type="ECO:0000313" key="6">
    <source>
        <dbReference type="Proteomes" id="UP001233673"/>
    </source>
</evidence>
<evidence type="ECO:0000256" key="2">
    <source>
        <dbReference type="RuleBase" id="RU362119"/>
    </source>
</evidence>
<dbReference type="Proteomes" id="UP001233673">
    <property type="component" value="Unassembled WGS sequence"/>
</dbReference>
<protein>
    <submittedName>
        <fullName evidence="5">5'-nucleotidase C-terminal domain-containing protein</fullName>
    </submittedName>
</protein>
<dbReference type="PANTHER" id="PTHR11575">
    <property type="entry name" value="5'-NUCLEOTIDASE-RELATED"/>
    <property type="match status" value="1"/>
</dbReference>
<dbReference type="PANTHER" id="PTHR11575:SF6">
    <property type="entry name" value="2',3'-CYCLIC-NUCLEOTIDE 2'-PHOSPHODIESTERASE_3'-NUCLEOTIDASE"/>
    <property type="match status" value="1"/>
</dbReference>
<evidence type="ECO:0000313" key="5">
    <source>
        <dbReference type="EMBL" id="MDP5182038.1"/>
    </source>
</evidence>
<feature type="domain" description="5'-Nucleotidase C-terminal" evidence="4">
    <location>
        <begin position="361"/>
        <end position="546"/>
    </location>
</feature>
<keyword evidence="2" id="KW-0378">Hydrolase</keyword>
<evidence type="ECO:0000256" key="1">
    <source>
        <dbReference type="ARBA" id="ARBA00022729"/>
    </source>
</evidence>
<dbReference type="Gene3D" id="3.90.780.10">
    <property type="entry name" value="5'-Nucleotidase, C-terminal domain"/>
    <property type="match status" value="1"/>
</dbReference>
<gene>
    <name evidence="5" type="ORF">QOZ88_05260</name>
</gene>
<evidence type="ECO:0000259" key="3">
    <source>
        <dbReference type="Pfam" id="PF00149"/>
    </source>
</evidence>
<dbReference type="SUPFAM" id="SSF56300">
    <property type="entry name" value="Metallo-dependent phosphatases"/>
    <property type="match status" value="1"/>
</dbReference>
<sequence>MRRRTTLSVAATAAVLTMAPLSPAAAAPPAADDLTLTMLATTDLHGRVQNWDYFADRAYSEKADFETGLAKVATVVDSIRAERGEESVLVVDNGDFLQGTPLSYYYAKQEPVTKTRVEHPMAVAYDAIGYDAQVVGNHEFNYGLDLLRAYEKDVDHPVLGANVLREGSERPYLRPYTIETMRVPGHKPVKVGIIGLTTPGSAIWDKGNVEGRVTFQDMVDAAEKWVPVVDRKADVVVVLSHAGVGGTSSYGPEVPTENPSDVIARTVPGIDAMVVGHTHRNAPSQIVTNEVTGEDVLLTQPYRWGATVSQVDIDLQQVRGKWDVVGTSATALSAAGVEESEEVLDATAEAHATTVAYVNQVVAQSAEELSAVTSRYEDTAILDFIQDVQTDTVAAALEGTDRADLPVLSIAAPFSREAVFPAGDVTIRDIAGLYIYDNTLEAVELTGAQLREYLEFSARYFQQVTGTGAIDVETLTNAPTAEAPNGTPDYNFDILSGVEYAIDVAQPVGSRIVDLSYEGQPVADDARFVVAVNNYRRSGGGAFPHIDTAPVVYNEQLEIRQLLIERAQAVGVIDPAEFFVGNWQLVRNGEPLLP</sequence>
<feature type="chain" id="PRO_5045011831" evidence="2">
    <location>
        <begin position="27"/>
        <end position="594"/>
    </location>
</feature>
<feature type="signal peptide" evidence="2">
    <location>
        <begin position="1"/>
        <end position="26"/>
    </location>
</feature>
<dbReference type="InterPro" id="IPR004843">
    <property type="entry name" value="Calcineurin-like_PHP"/>
</dbReference>
<accession>A0ABT9I8Z5</accession>
<dbReference type="PROSITE" id="PS00785">
    <property type="entry name" value="5_NUCLEOTIDASE_1"/>
    <property type="match status" value="1"/>
</dbReference>
<dbReference type="EMBL" id="JASNFN010000004">
    <property type="protein sequence ID" value="MDP5182038.1"/>
    <property type="molecule type" value="Genomic_DNA"/>
</dbReference>
<dbReference type="SUPFAM" id="SSF55816">
    <property type="entry name" value="5'-nucleotidase (syn. UDP-sugar hydrolase), C-terminal domain"/>
    <property type="match status" value="1"/>
</dbReference>
<keyword evidence="6" id="KW-1185">Reference proteome</keyword>
<comment type="caution">
    <text evidence="5">The sequence shown here is derived from an EMBL/GenBank/DDBJ whole genome shotgun (WGS) entry which is preliminary data.</text>
</comment>
<dbReference type="PRINTS" id="PR01607">
    <property type="entry name" value="APYRASEFAMLY"/>
</dbReference>
<reference evidence="6" key="1">
    <citation type="submission" date="2023-05" db="EMBL/GenBank/DDBJ databases">
        <title>Draft genome of Pseudofrankia sp. BMG5.37.</title>
        <authorList>
            <person name="Gtari M."/>
            <person name="Ghodhbane F."/>
            <person name="Sbissi I."/>
        </authorList>
    </citation>
    <scope>NUCLEOTIDE SEQUENCE [LARGE SCALE GENOMIC DNA]</scope>
    <source>
        <strain evidence="6">BMG 814</strain>
    </source>
</reference>
<keyword evidence="2" id="KW-0547">Nucleotide-binding</keyword>
<proteinExistence type="inferred from homology"/>